<comment type="caution">
    <text evidence="3">The sequence shown here is derived from an EMBL/GenBank/DDBJ whole genome shotgun (WGS) entry which is preliminary data.</text>
</comment>
<organism evidence="3 4">
    <name type="scientific">Eiseniibacteriota bacterium</name>
    <dbReference type="NCBI Taxonomy" id="2212470"/>
    <lineage>
        <taxon>Bacteria</taxon>
        <taxon>Candidatus Eiseniibacteriota</taxon>
    </lineage>
</organism>
<reference evidence="3 4" key="1">
    <citation type="journal article" date="2019" name="Nat. Microbiol.">
        <title>Mediterranean grassland soil C-N compound turnover is dependent on rainfall and depth, and is mediated by genomically divergent microorganisms.</title>
        <authorList>
            <person name="Diamond S."/>
            <person name="Andeer P.F."/>
            <person name="Li Z."/>
            <person name="Crits-Christoph A."/>
            <person name="Burstein D."/>
            <person name="Anantharaman K."/>
            <person name="Lane K.R."/>
            <person name="Thomas B.C."/>
            <person name="Pan C."/>
            <person name="Northen T.R."/>
            <person name="Banfield J.F."/>
        </authorList>
    </citation>
    <scope>NUCLEOTIDE SEQUENCE [LARGE SCALE GENOMIC DNA]</scope>
    <source>
        <strain evidence="3">WS_2</strain>
    </source>
</reference>
<dbReference type="EMBL" id="VBOS01000259">
    <property type="protein sequence ID" value="TMQ54590.1"/>
    <property type="molecule type" value="Genomic_DNA"/>
</dbReference>
<dbReference type="Gene3D" id="3.90.1200.10">
    <property type="match status" value="1"/>
</dbReference>
<feature type="region of interest" description="Disordered" evidence="1">
    <location>
        <begin position="502"/>
        <end position="521"/>
    </location>
</feature>
<dbReference type="AlphaFoldDB" id="A0A538ST96"/>
<evidence type="ECO:0000256" key="1">
    <source>
        <dbReference type="SAM" id="MobiDB-lite"/>
    </source>
</evidence>
<dbReference type="Pfam" id="PF01636">
    <property type="entry name" value="APH"/>
    <property type="match status" value="1"/>
</dbReference>
<accession>A0A538ST96</accession>
<dbReference type="Proteomes" id="UP000317716">
    <property type="component" value="Unassembled WGS sequence"/>
</dbReference>
<feature type="region of interest" description="Disordered" evidence="1">
    <location>
        <begin position="475"/>
        <end position="497"/>
    </location>
</feature>
<dbReference type="InterPro" id="IPR002575">
    <property type="entry name" value="Aminoglycoside_PTrfase"/>
</dbReference>
<protein>
    <recommendedName>
        <fullName evidence="2">Aminoglycoside phosphotransferase domain-containing protein</fullName>
    </recommendedName>
</protein>
<feature type="region of interest" description="Disordered" evidence="1">
    <location>
        <begin position="424"/>
        <end position="460"/>
    </location>
</feature>
<evidence type="ECO:0000313" key="4">
    <source>
        <dbReference type="Proteomes" id="UP000317716"/>
    </source>
</evidence>
<name>A0A538ST96_UNCEI</name>
<evidence type="ECO:0000259" key="2">
    <source>
        <dbReference type="Pfam" id="PF01636"/>
    </source>
</evidence>
<gene>
    <name evidence="3" type="ORF">E6K72_07565</name>
</gene>
<feature type="domain" description="Aminoglycoside phosphotransferase" evidence="2">
    <location>
        <begin position="241"/>
        <end position="399"/>
    </location>
</feature>
<dbReference type="InterPro" id="IPR011009">
    <property type="entry name" value="Kinase-like_dom_sf"/>
</dbReference>
<feature type="compositionally biased region" description="Low complexity" evidence="1">
    <location>
        <begin position="424"/>
        <end position="435"/>
    </location>
</feature>
<evidence type="ECO:0000313" key="3">
    <source>
        <dbReference type="EMBL" id="TMQ54590.1"/>
    </source>
</evidence>
<dbReference type="SUPFAM" id="SSF56112">
    <property type="entry name" value="Protein kinase-like (PK-like)"/>
    <property type="match status" value="1"/>
</dbReference>
<proteinExistence type="predicted"/>
<sequence length="521" mass="57750">MIAGPAPIHPGTFPLDPSFPQLAVACDAARMREVFRTHLKPVPGASVRIVECAPFRFRCRQSTARCVLQYKLRLEEPLTGRQRDLFATGLIYAEPGEAERLWRSLAAEHPAPEIPAPWRTFEPLAFVPELDMVVEIFPYDRRLPQLASVIDAAPRELERLLLDRLGPGRWQAADSALEPTRYRTEMGAVLRYSLPVREAGTARSETVRCYVKVYRNDRGHETFERLRSWKRDARHGYDLVRPIAYWSELRTLVLEEARGTPLRELLHGDGQAVAAVRAAASATASFNQDHVELTRAHTLAEQIDQLKRASALLDWACPHARAEVRAITAAVVAGLHDVTPAPIHGDLKPDHVFITDGRPVFVDLDSAVLADPVRDPAHFCSYLLVRVGLDYLSAARARALAGELLEPSIRPCSPIRSGIRLISVPTSSPESASTTCPPPAPAPWPGNSSSRTSPTCRGSGAACSRSIAQARSSRWRARSFGIRDPGGRNGRPWQSRRGATLWRGGFDDRRGGHRTMTEWPK</sequence>